<name>A0A2M6T143_9BACT</name>
<dbReference type="EMBL" id="PEYE01000010">
    <property type="protein sequence ID" value="PIS39031.1"/>
    <property type="molecule type" value="Genomic_DNA"/>
</dbReference>
<protein>
    <recommendedName>
        <fullName evidence="4">Prepilin-type N-terminal cleavage/methylation domain-containing protein</fullName>
    </recommendedName>
</protein>
<keyword evidence="1" id="KW-1133">Transmembrane helix</keyword>
<organism evidence="2 3">
    <name type="scientific">Candidatus Nealsonbacteria bacterium CG08_land_8_20_14_0_20_43_11</name>
    <dbReference type="NCBI Taxonomy" id="1974706"/>
    <lineage>
        <taxon>Bacteria</taxon>
        <taxon>Candidatus Nealsoniibacteriota</taxon>
    </lineage>
</organism>
<evidence type="ECO:0000313" key="3">
    <source>
        <dbReference type="Proteomes" id="UP000229390"/>
    </source>
</evidence>
<proteinExistence type="predicted"/>
<gene>
    <name evidence="2" type="ORF">COT34_00495</name>
</gene>
<dbReference type="AlphaFoldDB" id="A0A2M6T143"/>
<comment type="caution">
    <text evidence="2">The sequence shown here is derived from an EMBL/GenBank/DDBJ whole genome shotgun (WGS) entry which is preliminary data.</text>
</comment>
<sequence>MKGFTFIELLIYSAIAAMMLIFASGFIWQIVQYNLKIQVEEEVEQNTAFVLAKIAATIRNASGISQPALPAEQSNVLIVDMPSDPTPIEFRISEGKITIKEGGAAAYPLTGELVETSQLRFTNLTAASAPATIKVEIGLRYKNPANRPEYAVSANQESSITLRY</sequence>
<reference evidence="3" key="1">
    <citation type="submission" date="2017-09" db="EMBL/GenBank/DDBJ databases">
        <title>Depth-based differentiation of microbial function through sediment-hosted aquifers and enrichment of novel symbionts in the deep terrestrial subsurface.</title>
        <authorList>
            <person name="Probst A.J."/>
            <person name="Ladd B."/>
            <person name="Jarett J.K."/>
            <person name="Geller-Mcgrath D.E."/>
            <person name="Sieber C.M.K."/>
            <person name="Emerson J.B."/>
            <person name="Anantharaman K."/>
            <person name="Thomas B.C."/>
            <person name="Malmstrom R."/>
            <person name="Stieglmeier M."/>
            <person name="Klingl A."/>
            <person name="Woyke T."/>
            <person name="Ryan C.M."/>
            <person name="Banfield J.F."/>
        </authorList>
    </citation>
    <scope>NUCLEOTIDE SEQUENCE [LARGE SCALE GENOMIC DNA]</scope>
</reference>
<accession>A0A2M6T143</accession>
<feature type="transmembrane region" description="Helical" evidence="1">
    <location>
        <begin position="6"/>
        <end position="28"/>
    </location>
</feature>
<keyword evidence="1" id="KW-0812">Transmembrane</keyword>
<dbReference type="Proteomes" id="UP000229390">
    <property type="component" value="Unassembled WGS sequence"/>
</dbReference>
<evidence type="ECO:0000313" key="2">
    <source>
        <dbReference type="EMBL" id="PIS39031.1"/>
    </source>
</evidence>
<keyword evidence="1" id="KW-0472">Membrane</keyword>
<evidence type="ECO:0008006" key="4">
    <source>
        <dbReference type="Google" id="ProtNLM"/>
    </source>
</evidence>
<evidence type="ECO:0000256" key="1">
    <source>
        <dbReference type="SAM" id="Phobius"/>
    </source>
</evidence>